<feature type="transmembrane region" description="Helical" evidence="7">
    <location>
        <begin position="305"/>
        <end position="329"/>
    </location>
</feature>
<dbReference type="EMBL" id="CP062310">
    <property type="protein sequence ID" value="QOJ78839.1"/>
    <property type="molecule type" value="Genomic_DNA"/>
</dbReference>
<keyword evidence="6 7" id="KW-0472">Membrane</keyword>
<evidence type="ECO:0000256" key="6">
    <source>
        <dbReference type="ARBA" id="ARBA00023136"/>
    </source>
</evidence>
<dbReference type="PANTHER" id="PTHR30465">
    <property type="entry name" value="INNER MEMBRANE ABC TRANSPORTER"/>
    <property type="match status" value="1"/>
</dbReference>
<keyword evidence="5 7" id="KW-1133">Transmembrane helix</keyword>
<dbReference type="AlphaFoldDB" id="A0A7L9FGF7"/>
<dbReference type="RefSeq" id="WP_192818811.1">
    <property type="nucleotide sequence ID" value="NZ_CP062310.1"/>
</dbReference>
<dbReference type="Gene3D" id="1.10.3720.10">
    <property type="entry name" value="MetI-like"/>
    <property type="match status" value="1"/>
</dbReference>
<evidence type="ECO:0000313" key="9">
    <source>
        <dbReference type="EMBL" id="QOJ78839.1"/>
    </source>
</evidence>
<name>A0A7L9FGF7_9CREN</name>
<keyword evidence="4 7" id="KW-0812">Transmembrane</keyword>
<proteinExistence type="inferred from homology"/>
<comment type="similarity">
    <text evidence="7">Belongs to the binding-protein-dependent transport system permease family.</text>
</comment>
<dbReference type="InParanoid" id="A0A7L9FGF7"/>
<feature type="transmembrane region" description="Helical" evidence="7">
    <location>
        <begin position="198"/>
        <end position="220"/>
    </location>
</feature>
<dbReference type="GeneID" id="59150001"/>
<accession>A0A7L9FGF7</accession>
<keyword evidence="2 7" id="KW-0813">Transport</keyword>
<dbReference type="PROSITE" id="PS50928">
    <property type="entry name" value="ABC_TM1"/>
    <property type="match status" value="1"/>
</dbReference>
<evidence type="ECO:0000256" key="3">
    <source>
        <dbReference type="ARBA" id="ARBA00022475"/>
    </source>
</evidence>
<feature type="transmembrane region" description="Helical" evidence="7">
    <location>
        <begin position="12"/>
        <end position="32"/>
    </location>
</feature>
<evidence type="ECO:0000256" key="2">
    <source>
        <dbReference type="ARBA" id="ARBA00022448"/>
    </source>
</evidence>
<evidence type="ECO:0000256" key="1">
    <source>
        <dbReference type="ARBA" id="ARBA00004651"/>
    </source>
</evidence>
<feature type="transmembrane region" description="Helical" evidence="7">
    <location>
        <begin position="257"/>
        <end position="285"/>
    </location>
</feature>
<evidence type="ECO:0000256" key="7">
    <source>
        <dbReference type="RuleBase" id="RU363032"/>
    </source>
</evidence>
<dbReference type="KEGG" id="thel:IG193_08855"/>
<keyword evidence="10" id="KW-1185">Reference proteome</keyword>
<dbReference type="InterPro" id="IPR000515">
    <property type="entry name" value="MetI-like"/>
</dbReference>
<sequence>MSGEGLLRFALIRVVYFFATIFTAFSLTYLLLRLMPVNAVENVITQITAQGMIYDPEALNILRRQLYEIFGLVGSPWEQYLRYLRGVFTLDFGPSILAFPTPAKSLVVRYLPWTIGLLFFTTIISWVIGNLLGMLSALKEESILSKILQGVAVTLYPIPYYVMALVLIFLLAYLIPIFPLSGSSIYMERLDLGTVLSILRAATLPALSIVIVSALGWWFLSSRTLTLRVKAEDYVEQAYLRGLPEGLIVKKYIMRNILLPQVTALGLALGTIFSGAVITEAIFAYPGLGLLLFRAISTGDYSTALSIVSLSIYGVALGTLILDLIYPLIDPRVGHR</sequence>
<evidence type="ECO:0000256" key="5">
    <source>
        <dbReference type="ARBA" id="ARBA00022989"/>
    </source>
</evidence>
<dbReference type="Pfam" id="PF00528">
    <property type="entry name" value="BPD_transp_1"/>
    <property type="match status" value="1"/>
</dbReference>
<dbReference type="Proteomes" id="UP000594121">
    <property type="component" value="Chromosome"/>
</dbReference>
<dbReference type="FunCoup" id="A0A7L9FGF7">
    <property type="interactions" value="21"/>
</dbReference>
<protein>
    <submittedName>
        <fullName evidence="9">ABC transporter permease</fullName>
    </submittedName>
</protein>
<feature type="transmembrane region" description="Helical" evidence="7">
    <location>
        <begin position="110"/>
        <end position="138"/>
    </location>
</feature>
<keyword evidence="3" id="KW-1003">Cell membrane</keyword>
<dbReference type="GO" id="GO:0005886">
    <property type="term" value="C:plasma membrane"/>
    <property type="evidence" value="ECO:0007669"/>
    <property type="project" value="UniProtKB-SubCell"/>
</dbReference>
<evidence type="ECO:0000259" key="8">
    <source>
        <dbReference type="PROSITE" id="PS50928"/>
    </source>
</evidence>
<evidence type="ECO:0000313" key="10">
    <source>
        <dbReference type="Proteomes" id="UP000594121"/>
    </source>
</evidence>
<dbReference type="InterPro" id="IPR035906">
    <property type="entry name" value="MetI-like_sf"/>
</dbReference>
<organism evidence="9 10">
    <name type="scientific">Infirmifilum lucidum</name>
    <dbReference type="NCBI Taxonomy" id="2776706"/>
    <lineage>
        <taxon>Archaea</taxon>
        <taxon>Thermoproteota</taxon>
        <taxon>Thermoprotei</taxon>
        <taxon>Thermofilales</taxon>
        <taxon>Thermofilaceae</taxon>
        <taxon>Infirmifilum</taxon>
    </lineage>
</organism>
<dbReference type="CDD" id="cd06261">
    <property type="entry name" value="TM_PBP2"/>
    <property type="match status" value="1"/>
</dbReference>
<comment type="subcellular location">
    <subcellularLocation>
        <location evidence="1 7">Cell membrane</location>
        <topology evidence="1 7">Multi-pass membrane protein</topology>
    </subcellularLocation>
</comment>
<feature type="transmembrane region" description="Helical" evidence="7">
    <location>
        <begin position="158"/>
        <end position="178"/>
    </location>
</feature>
<dbReference type="SUPFAM" id="SSF161098">
    <property type="entry name" value="MetI-like"/>
    <property type="match status" value="1"/>
</dbReference>
<gene>
    <name evidence="9" type="ORF">IG193_08855</name>
</gene>
<feature type="domain" description="ABC transmembrane type-1" evidence="8">
    <location>
        <begin position="111"/>
        <end position="326"/>
    </location>
</feature>
<dbReference type="GO" id="GO:0055085">
    <property type="term" value="P:transmembrane transport"/>
    <property type="evidence" value="ECO:0007669"/>
    <property type="project" value="InterPro"/>
</dbReference>
<reference evidence="9 10" key="1">
    <citation type="submission" date="2020-10" db="EMBL/GenBank/DDBJ databases">
        <title>Thermofilum lucidum 3507LT sp. nov. a novel member of Thermofilaceae family isolated from Chile hot spring, and proposal of description order Thermofilales.</title>
        <authorList>
            <person name="Zayulina K.S."/>
            <person name="Elcheninov A.G."/>
            <person name="Toshchakov S.V."/>
            <person name="Kublanov I.V."/>
        </authorList>
    </citation>
    <scope>NUCLEOTIDE SEQUENCE [LARGE SCALE GENOMIC DNA]</scope>
    <source>
        <strain evidence="9 10">3507LT</strain>
    </source>
</reference>
<evidence type="ECO:0000256" key="4">
    <source>
        <dbReference type="ARBA" id="ARBA00022692"/>
    </source>
</evidence>
<dbReference type="PANTHER" id="PTHR30465:SF55">
    <property type="entry name" value="OLIGOPEPTIDE ABC TRANSPORTER, PERMEASE PROTEIN"/>
    <property type="match status" value="1"/>
</dbReference>